<sequence length="202" mass="22935">GPDKDQDDSQKVAEHLDQIYNEDLSVLRHQWDQRRAHLGELQTITDRLLGMIGGSIGRHRNPKDKFVIAIGLGEFKSKSGLGSLHEKFASFFIQKCRSLGYVVLGVNEFYTSKRCPQCKNFVAQVTLRRLFCNECRTYVHRDVMASNNMANIVQSHLVYLRRPDYLQPMDKNGSLLWTQGDPRTSNGTNPSSGPSGQKRKPL</sequence>
<feature type="non-terminal residue" evidence="4">
    <location>
        <position position="1"/>
    </location>
</feature>
<evidence type="ECO:0000256" key="2">
    <source>
        <dbReference type="SAM" id="MobiDB-lite"/>
    </source>
</evidence>
<dbReference type="GO" id="GO:0003677">
    <property type="term" value="F:DNA binding"/>
    <property type="evidence" value="ECO:0007669"/>
    <property type="project" value="UniProtKB-KW"/>
</dbReference>
<dbReference type="AlphaFoldDB" id="A0A9P8A267"/>
<comment type="caution">
    <text evidence="4">The sequence shown here is derived from an EMBL/GenBank/DDBJ whole genome shotgun (WGS) entry which is preliminary data.</text>
</comment>
<organism evidence="4 5">
    <name type="scientific">Mortierella alpina</name>
    <name type="common">Oleaginous fungus</name>
    <name type="synonym">Mortierella renispora</name>
    <dbReference type="NCBI Taxonomy" id="64518"/>
    <lineage>
        <taxon>Eukaryota</taxon>
        <taxon>Fungi</taxon>
        <taxon>Fungi incertae sedis</taxon>
        <taxon>Mucoromycota</taxon>
        <taxon>Mortierellomycotina</taxon>
        <taxon>Mortierellomycetes</taxon>
        <taxon>Mortierellales</taxon>
        <taxon>Mortierellaceae</taxon>
        <taxon>Mortierella</taxon>
    </lineage>
</organism>
<dbReference type="Pfam" id="PF07282">
    <property type="entry name" value="Cas12f1-like_TNB"/>
    <property type="match status" value="1"/>
</dbReference>
<dbReference type="InterPro" id="IPR046349">
    <property type="entry name" value="C1-like_sf"/>
</dbReference>
<protein>
    <recommendedName>
        <fullName evidence="3">Cas12f1-like TNB domain-containing protein</fullName>
    </recommendedName>
</protein>
<evidence type="ECO:0000313" key="4">
    <source>
        <dbReference type="EMBL" id="KAG9321116.1"/>
    </source>
</evidence>
<evidence type="ECO:0000256" key="1">
    <source>
        <dbReference type="ARBA" id="ARBA00023125"/>
    </source>
</evidence>
<feature type="region of interest" description="Disordered" evidence="2">
    <location>
        <begin position="176"/>
        <end position="202"/>
    </location>
</feature>
<dbReference type="SUPFAM" id="SSF57889">
    <property type="entry name" value="Cysteine-rich domain"/>
    <property type="match status" value="1"/>
</dbReference>
<evidence type="ECO:0000259" key="3">
    <source>
        <dbReference type="Pfam" id="PF07282"/>
    </source>
</evidence>
<reference evidence="4" key="1">
    <citation type="submission" date="2021-07" db="EMBL/GenBank/DDBJ databases">
        <title>Draft genome of Mortierella alpina, strain LL118, isolated from an aspen leaf litter sample.</title>
        <authorList>
            <person name="Yang S."/>
            <person name="Vinatzer B.A."/>
        </authorList>
    </citation>
    <scope>NUCLEOTIDE SEQUENCE</scope>
    <source>
        <strain evidence="4">LL118</strain>
    </source>
</reference>
<gene>
    <name evidence="4" type="ORF">KVV02_000698</name>
</gene>
<evidence type="ECO:0000313" key="5">
    <source>
        <dbReference type="Proteomes" id="UP000717515"/>
    </source>
</evidence>
<feature type="compositionally biased region" description="Low complexity" evidence="2">
    <location>
        <begin position="184"/>
        <end position="196"/>
    </location>
</feature>
<feature type="domain" description="Cas12f1-like TNB" evidence="3">
    <location>
        <begin position="85"/>
        <end position="148"/>
    </location>
</feature>
<accession>A0A9P8A267</accession>
<dbReference type="EMBL" id="JAIFTL010000229">
    <property type="protein sequence ID" value="KAG9321116.1"/>
    <property type="molecule type" value="Genomic_DNA"/>
</dbReference>
<keyword evidence="1" id="KW-0238">DNA-binding</keyword>
<dbReference type="Proteomes" id="UP000717515">
    <property type="component" value="Unassembled WGS sequence"/>
</dbReference>
<proteinExistence type="predicted"/>
<dbReference type="InterPro" id="IPR010095">
    <property type="entry name" value="Cas12f1-like_TNB"/>
</dbReference>
<name>A0A9P8A267_MORAP</name>